<organism evidence="1 2">
    <name type="scientific">Scutellospora calospora</name>
    <dbReference type="NCBI Taxonomy" id="85575"/>
    <lineage>
        <taxon>Eukaryota</taxon>
        <taxon>Fungi</taxon>
        <taxon>Fungi incertae sedis</taxon>
        <taxon>Mucoromycota</taxon>
        <taxon>Glomeromycotina</taxon>
        <taxon>Glomeromycetes</taxon>
        <taxon>Diversisporales</taxon>
        <taxon>Gigasporaceae</taxon>
        <taxon>Scutellospora</taxon>
    </lineage>
</organism>
<keyword evidence="2" id="KW-1185">Reference proteome</keyword>
<evidence type="ECO:0000313" key="1">
    <source>
        <dbReference type="EMBL" id="CAG8498988.1"/>
    </source>
</evidence>
<proteinExistence type="predicted"/>
<dbReference type="Proteomes" id="UP000789860">
    <property type="component" value="Unassembled WGS sequence"/>
</dbReference>
<feature type="non-terminal residue" evidence="1">
    <location>
        <position position="281"/>
    </location>
</feature>
<accession>A0ACA9L0A8</accession>
<reference evidence="1" key="1">
    <citation type="submission" date="2021-06" db="EMBL/GenBank/DDBJ databases">
        <authorList>
            <person name="Kallberg Y."/>
            <person name="Tangrot J."/>
            <person name="Rosling A."/>
        </authorList>
    </citation>
    <scope>NUCLEOTIDE SEQUENCE</scope>
    <source>
        <strain evidence="1">AU212A</strain>
    </source>
</reference>
<evidence type="ECO:0000313" key="2">
    <source>
        <dbReference type="Proteomes" id="UP000789860"/>
    </source>
</evidence>
<sequence>MLEAINSPVVSLKSVLRPSIPVPGLVICGKTLNSTVQCFKSEFNSADDDYSQGKSCNEYISDKPINASIFVNIRGYYELDQQHCHILNSSRPFNKSYGESPLVFDNSTQKIVIALWSYENANNTVLNTTADRWFEYGTFTELDDYKYTKFQIVKMPSISYLYFKRMEKYGTDTISALTGGGTGQAIQKSVKLDETFTSFAIAGFGVSSDLWEVFRIIPSEFVSNLKTNSQEYLVQLWYDRIEFTLFQLTANMGGFLSVLSFTYLILFGSRKINPWGVIQRH</sequence>
<protein>
    <submittedName>
        <fullName evidence="1">2587_t:CDS:1</fullName>
    </submittedName>
</protein>
<name>A0ACA9L0A8_9GLOM</name>
<dbReference type="EMBL" id="CAJVPM010003268">
    <property type="protein sequence ID" value="CAG8498988.1"/>
    <property type="molecule type" value="Genomic_DNA"/>
</dbReference>
<comment type="caution">
    <text evidence="1">The sequence shown here is derived from an EMBL/GenBank/DDBJ whole genome shotgun (WGS) entry which is preliminary data.</text>
</comment>
<gene>
    <name evidence="1" type="ORF">SCALOS_LOCUS3155</name>
</gene>